<accession>A0A927CXV2</accession>
<name>A0A927CXV2_9BACI</name>
<dbReference type="AlphaFoldDB" id="A0A927CXV2"/>
<proteinExistence type="predicted"/>
<gene>
    <name evidence="1" type="ORF">IEO70_15415</name>
</gene>
<evidence type="ECO:0000313" key="2">
    <source>
        <dbReference type="Proteomes" id="UP000602076"/>
    </source>
</evidence>
<evidence type="ECO:0000313" key="1">
    <source>
        <dbReference type="EMBL" id="MBD3109727.1"/>
    </source>
</evidence>
<dbReference type="Proteomes" id="UP000602076">
    <property type="component" value="Unassembled WGS sequence"/>
</dbReference>
<reference evidence="1" key="1">
    <citation type="submission" date="2020-09" db="EMBL/GenBank/DDBJ databases">
        <title>Bacillus faecalis sp. nov., a moderately halophilic bacterium isolated from cow faeces.</title>
        <authorList>
            <person name="Jiang L."/>
            <person name="Lee J."/>
        </authorList>
    </citation>
    <scope>NUCLEOTIDE SEQUENCE</scope>
    <source>
        <strain evidence="1">AGMB 02131</strain>
    </source>
</reference>
<comment type="caution">
    <text evidence="1">The sequence shown here is derived from an EMBL/GenBank/DDBJ whole genome shotgun (WGS) entry which is preliminary data.</text>
</comment>
<protein>
    <submittedName>
        <fullName evidence="1">Uncharacterized protein</fullName>
    </submittedName>
</protein>
<sequence length="123" mass="14698">MKLIKCRGYELIKAQPNTPEDFFTRSEVIFNLEGEERTLHVLYVAFFENEAKTVIPYSEDLLFKAGNQEYFLRDIVALIYLLHHPQGTNRKRIYVNEQSDFLEYLKNTNFKEIESMIQQLDQR</sequence>
<dbReference type="EMBL" id="JACXSI010000043">
    <property type="protein sequence ID" value="MBD3109727.1"/>
    <property type="molecule type" value="Genomic_DNA"/>
</dbReference>
<dbReference type="RefSeq" id="WP_190999263.1">
    <property type="nucleotide sequence ID" value="NZ_JACXSI010000043.1"/>
</dbReference>
<organism evidence="1 2">
    <name type="scientific">Peribacillus faecalis</name>
    <dbReference type="NCBI Taxonomy" id="2772559"/>
    <lineage>
        <taxon>Bacteria</taxon>
        <taxon>Bacillati</taxon>
        <taxon>Bacillota</taxon>
        <taxon>Bacilli</taxon>
        <taxon>Bacillales</taxon>
        <taxon>Bacillaceae</taxon>
        <taxon>Peribacillus</taxon>
    </lineage>
</organism>
<keyword evidence="2" id="KW-1185">Reference proteome</keyword>